<evidence type="ECO:0000313" key="3">
    <source>
        <dbReference type="EMBL" id="KAA6382989.1"/>
    </source>
</evidence>
<name>A0A5J4VKX3_9EUKA</name>
<evidence type="ECO:0008006" key="5">
    <source>
        <dbReference type="Google" id="ProtNLM"/>
    </source>
</evidence>
<accession>A0A5J4VKX3</accession>
<keyword evidence="1" id="KW-0233">DNA recombination</keyword>
<evidence type="ECO:0000313" key="4">
    <source>
        <dbReference type="Proteomes" id="UP000324800"/>
    </source>
</evidence>
<dbReference type="GO" id="GO:0003677">
    <property type="term" value="F:DNA binding"/>
    <property type="evidence" value="ECO:0007669"/>
    <property type="project" value="InterPro"/>
</dbReference>
<sequence>MPICFFIPNDIAEIRLKFSNINKTKNQTSLRLAPNQANAIETYEVYETDNEKLSPKLAIYEWIVRLKKQFPKGTDFLLWHKGFNKPATTKDISIQFIKLLKELKIIGASAYSIRHSATIELAKRGIPERDLANFTHHSQNSYIVQQYYIFASSTRANEIARNKERIPQRIDDSNKRNDADGGLEHME</sequence>
<comment type="caution">
    <text evidence="3">The sequence shown here is derived from an EMBL/GenBank/DDBJ whole genome shotgun (WGS) entry which is preliminary data.</text>
</comment>
<dbReference type="GO" id="GO:0006310">
    <property type="term" value="P:DNA recombination"/>
    <property type="evidence" value="ECO:0007669"/>
    <property type="project" value="UniProtKB-KW"/>
</dbReference>
<feature type="region of interest" description="Disordered" evidence="2">
    <location>
        <begin position="163"/>
        <end position="187"/>
    </location>
</feature>
<gene>
    <name evidence="3" type="ORF">EZS28_021484</name>
</gene>
<dbReference type="EMBL" id="SNRW01006476">
    <property type="protein sequence ID" value="KAA6382989.1"/>
    <property type="molecule type" value="Genomic_DNA"/>
</dbReference>
<dbReference type="SUPFAM" id="SSF56349">
    <property type="entry name" value="DNA breaking-rejoining enzymes"/>
    <property type="match status" value="1"/>
</dbReference>
<reference evidence="3 4" key="1">
    <citation type="submission" date="2019-03" db="EMBL/GenBank/DDBJ databases">
        <title>Single cell metagenomics reveals metabolic interactions within the superorganism composed of flagellate Streblomastix strix and complex community of Bacteroidetes bacteria on its surface.</title>
        <authorList>
            <person name="Treitli S.C."/>
            <person name="Kolisko M."/>
            <person name="Husnik F."/>
            <person name="Keeling P."/>
            <person name="Hampl V."/>
        </authorList>
    </citation>
    <scope>NUCLEOTIDE SEQUENCE [LARGE SCALE GENOMIC DNA]</scope>
    <source>
        <strain evidence="3">ST1C</strain>
    </source>
</reference>
<protein>
    <recommendedName>
        <fullName evidence="5">Tyr recombinase domain-containing protein</fullName>
    </recommendedName>
</protein>
<evidence type="ECO:0000256" key="1">
    <source>
        <dbReference type="ARBA" id="ARBA00023172"/>
    </source>
</evidence>
<dbReference type="InterPro" id="IPR011010">
    <property type="entry name" value="DNA_brk_join_enz"/>
</dbReference>
<evidence type="ECO:0000256" key="2">
    <source>
        <dbReference type="SAM" id="MobiDB-lite"/>
    </source>
</evidence>
<dbReference type="Gene3D" id="1.10.443.10">
    <property type="entry name" value="Intergrase catalytic core"/>
    <property type="match status" value="1"/>
</dbReference>
<dbReference type="InterPro" id="IPR013762">
    <property type="entry name" value="Integrase-like_cat_sf"/>
</dbReference>
<dbReference type="GO" id="GO:0015074">
    <property type="term" value="P:DNA integration"/>
    <property type="evidence" value="ECO:0007669"/>
    <property type="project" value="InterPro"/>
</dbReference>
<dbReference type="Proteomes" id="UP000324800">
    <property type="component" value="Unassembled WGS sequence"/>
</dbReference>
<dbReference type="AlphaFoldDB" id="A0A5J4VKX3"/>
<organism evidence="3 4">
    <name type="scientific">Streblomastix strix</name>
    <dbReference type="NCBI Taxonomy" id="222440"/>
    <lineage>
        <taxon>Eukaryota</taxon>
        <taxon>Metamonada</taxon>
        <taxon>Preaxostyla</taxon>
        <taxon>Oxymonadida</taxon>
        <taxon>Streblomastigidae</taxon>
        <taxon>Streblomastix</taxon>
    </lineage>
</organism>
<proteinExistence type="predicted"/>